<dbReference type="InterPro" id="IPR049163">
    <property type="entry name" value="Pif1-like_2B_dom"/>
</dbReference>
<dbReference type="CDD" id="cd18809">
    <property type="entry name" value="SF1_C_RecD"/>
    <property type="match status" value="1"/>
</dbReference>
<keyword evidence="1" id="KW-0547">Nucleotide-binding</keyword>
<dbReference type="SUPFAM" id="SSF52540">
    <property type="entry name" value="P-loop containing nucleoside triphosphate hydrolases"/>
    <property type="match status" value="2"/>
</dbReference>
<keyword evidence="1 4" id="KW-0347">Helicase</keyword>
<dbReference type="GO" id="GO:0006281">
    <property type="term" value="P:DNA repair"/>
    <property type="evidence" value="ECO:0007669"/>
    <property type="project" value="UniProtKB-KW"/>
</dbReference>
<evidence type="ECO:0000259" key="3">
    <source>
        <dbReference type="Pfam" id="PF21530"/>
    </source>
</evidence>
<comment type="cofactor">
    <cofactor evidence="1">
        <name>Mg(2+)</name>
        <dbReference type="ChEBI" id="CHEBI:18420"/>
    </cofactor>
</comment>
<keyword evidence="1" id="KW-0227">DNA damage</keyword>
<gene>
    <name evidence="4" type="ORF">ALC60_14203</name>
</gene>
<dbReference type="Proteomes" id="UP000075809">
    <property type="component" value="Unassembled WGS sequence"/>
</dbReference>
<organism evidence="4 5">
    <name type="scientific">Mycetomoellerius zeteki</name>
    <dbReference type="NCBI Taxonomy" id="64791"/>
    <lineage>
        <taxon>Eukaryota</taxon>
        <taxon>Metazoa</taxon>
        <taxon>Ecdysozoa</taxon>
        <taxon>Arthropoda</taxon>
        <taxon>Hexapoda</taxon>
        <taxon>Insecta</taxon>
        <taxon>Pterygota</taxon>
        <taxon>Neoptera</taxon>
        <taxon>Endopterygota</taxon>
        <taxon>Hymenoptera</taxon>
        <taxon>Apocrita</taxon>
        <taxon>Aculeata</taxon>
        <taxon>Formicoidea</taxon>
        <taxon>Formicidae</taxon>
        <taxon>Myrmicinae</taxon>
        <taxon>Mycetomoellerius</taxon>
    </lineage>
</organism>
<keyword evidence="5" id="KW-1185">Reference proteome</keyword>
<reference evidence="4 5" key="1">
    <citation type="submission" date="2015-09" db="EMBL/GenBank/DDBJ databases">
        <title>Trachymyrmex zeteki WGS genome.</title>
        <authorList>
            <person name="Nygaard S."/>
            <person name="Hu H."/>
            <person name="Boomsma J."/>
            <person name="Zhang G."/>
        </authorList>
    </citation>
    <scope>NUCLEOTIDE SEQUENCE [LARGE SCALE GENOMIC DNA]</scope>
    <source>
        <strain evidence="4">Tzet28-1</strain>
        <tissue evidence="4">Whole body</tissue>
    </source>
</reference>
<dbReference type="InterPro" id="IPR051055">
    <property type="entry name" value="PIF1_helicase"/>
</dbReference>
<dbReference type="PANTHER" id="PTHR47642">
    <property type="entry name" value="ATP-DEPENDENT DNA HELICASE"/>
    <property type="match status" value="1"/>
</dbReference>
<keyword evidence="1" id="KW-0233">DNA recombination</keyword>
<dbReference type="GO" id="GO:0043139">
    <property type="term" value="F:5'-3' DNA helicase activity"/>
    <property type="evidence" value="ECO:0007669"/>
    <property type="project" value="UniProtKB-EC"/>
</dbReference>
<proteinExistence type="inferred from homology"/>
<name>A0A151WG40_9HYME</name>
<protein>
    <recommendedName>
        <fullName evidence="1">ATP-dependent DNA helicase</fullName>
        <ecNumber evidence="1">5.6.2.3</ecNumber>
    </recommendedName>
</protein>
<dbReference type="InterPro" id="IPR027417">
    <property type="entry name" value="P-loop_NTPase"/>
</dbReference>
<keyword evidence="1" id="KW-0067">ATP-binding</keyword>
<sequence>QRRVFDRVIDTITSGELVLRLYVSGKGGTDKSYLIKTIKCWLKQILKKDTAVAAPTGIAAFNIDGLTVHRLLQLPVEHGHSPKYKQLANHVLKVLRADLKDVSLIIIDEVSMISNLIFMYIHLRLSEIYDTIDCDDGWFGQKHILLFGDLLQLPPLHEDSAFIQLTAENIRKYLGSLSATNLWTLFDYDELTINMRQQEDGSYRELLSRIRVGLLTSDYDILEKKKISFKDESFETRLNELCDFINNLSDTVCLLPTCHMCNELNAAMLSRITSKEILLIAEDTIDCISYMKKKVTKVLSNIDDDDTRTAGLSKRITIKIGAKVMIRRNIDASLGLVNGTIATVISVMQDKTIEKIKILLPSGLEYFIERVSVKFPLMDRIYVIRKQFPLCLSYGITIHKSQGLSLQNAVMDLGNNVFSCGQAYVALSRVTSLDRLHLINFDPSSLFASEKAIIEYNRLKRIHNSESEMITISKQCYR</sequence>
<feature type="non-terminal residue" evidence="4">
    <location>
        <position position="1"/>
    </location>
</feature>
<dbReference type="Gene3D" id="3.40.50.300">
    <property type="entry name" value="P-loop containing nucleotide triphosphate hydrolases"/>
    <property type="match status" value="1"/>
</dbReference>
<evidence type="ECO:0000313" key="5">
    <source>
        <dbReference type="Proteomes" id="UP000075809"/>
    </source>
</evidence>
<keyword evidence="1" id="KW-0378">Hydrolase</keyword>
<comment type="catalytic activity">
    <reaction evidence="1">
        <text>ATP + H2O = ADP + phosphate + H(+)</text>
        <dbReference type="Rhea" id="RHEA:13065"/>
        <dbReference type="ChEBI" id="CHEBI:15377"/>
        <dbReference type="ChEBI" id="CHEBI:15378"/>
        <dbReference type="ChEBI" id="CHEBI:30616"/>
        <dbReference type="ChEBI" id="CHEBI:43474"/>
        <dbReference type="ChEBI" id="CHEBI:456216"/>
        <dbReference type="EC" id="5.6.2.3"/>
    </reaction>
</comment>
<evidence type="ECO:0000256" key="1">
    <source>
        <dbReference type="RuleBase" id="RU363044"/>
    </source>
</evidence>
<evidence type="ECO:0000259" key="2">
    <source>
        <dbReference type="Pfam" id="PF05970"/>
    </source>
</evidence>
<keyword evidence="1" id="KW-0234">DNA repair</keyword>
<dbReference type="Pfam" id="PF21530">
    <property type="entry name" value="Pif1_2B_dom"/>
    <property type="match status" value="1"/>
</dbReference>
<dbReference type="GO" id="GO:0005524">
    <property type="term" value="F:ATP binding"/>
    <property type="evidence" value="ECO:0007669"/>
    <property type="project" value="UniProtKB-KW"/>
</dbReference>
<dbReference type="GO" id="GO:0016887">
    <property type="term" value="F:ATP hydrolysis activity"/>
    <property type="evidence" value="ECO:0007669"/>
    <property type="project" value="RHEA"/>
</dbReference>
<dbReference type="InterPro" id="IPR010285">
    <property type="entry name" value="DNA_helicase_pif1-like_DEAD"/>
</dbReference>
<accession>A0A151WG40</accession>
<dbReference type="GO" id="GO:0000723">
    <property type="term" value="P:telomere maintenance"/>
    <property type="evidence" value="ECO:0007669"/>
    <property type="project" value="InterPro"/>
</dbReference>
<dbReference type="EC" id="5.6.2.3" evidence="1"/>
<evidence type="ECO:0000313" key="4">
    <source>
        <dbReference type="EMBL" id="KYQ46791.1"/>
    </source>
</evidence>
<feature type="domain" description="DNA helicase Pif1-like DEAD-box helicase" evidence="2">
    <location>
        <begin position="1"/>
        <end position="201"/>
    </location>
</feature>
<dbReference type="Pfam" id="PF05970">
    <property type="entry name" value="PIF1"/>
    <property type="match status" value="1"/>
</dbReference>
<comment type="similarity">
    <text evidence="1">Belongs to the helicase family.</text>
</comment>
<feature type="domain" description="DNA helicase Pif1-like 2B" evidence="3">
    <location>
        <begin position="314"/>
        <end position="345"/>
    </location>
</feature>
<dbReference type="PANTHER" id="PTHR47642:SF6">
    <property type="entry name" value="ATP-DEPENDENT DNA HELICASE"/>
    <property type="match status" value="1"/>
</dbReference>
<dbReference type="EMBL" id="KQ983197">
    <property type="protein sequence ID" value="KYQ46791.1"/>
    <property type="molecule type" value="Genomic_DNA"/>
</dbReference>
<dbReference type="AlphaFoldDB" id="A0A151WG40"/>
<dbReference type="STRING" id="64791.A0A151WG40"/>
<dbReference type="GO" id="GO:0006310">
    <property type="term" value="P:DNA recombination"/>
    <property type="evidence" value="ECO:0007669"/>
    <property type="project" value="UniProtKB-KW"/>
</dbReference>